<gene>
    <name evidence="5" type="ORF">BQ2448_6588</name>
</gene>
<dbReference type="InterPro" id="IPR029021">
    <property type="entry name" value="Prot-tyrosine_phosphatase-like"/>
</dbReference>
<dbReference type="InterPro" id="IPR000242">
    <property type="entry name" value="PTP_cat"/>
</dbReference>
<evidence type="ECO:0000256" key="2">
    <source>
        <dbReference type="SAM" id="MobiDB-lite"/>
    </source>
</evidence>
<dbReference type="STRING" id="269621.A0A238FSR9"/>
<dbReference type="InterPro" id="IPR050348">
    <property type="entry name" value="Protein-Tyr_Phosphatase"/>
</dbReference>
<dbReference type="PROSITE" id="PS50056">
    <property type="entry name" value="TYR_PHOSPHATASE_2"/>
    <property type="match status" value="1"/>
</dbReference>
<dbReference type="GO" id="GO:0004725">
    <property type="term" value="F:protein tyrosine phosphatase activity"/>
    <property type="evidence" value="ECO:0007669"/>
    <property type="project" value="InterPro"/>
</dbReference>
<dbReference type="SUPFAM" id="SSF52799">
    <property type="entry name" value="(Phosphotyrosine protein) phosphatases II"/>
    <property type="match status" value="1"/>
</dbReference>
<feature type="compositionally biased region" description="Low complexity" evidence="2">
    <location>
        <begin position="362"/>
        <end position="373"/>
    </location>
</feature>
<dbReference type="Pfam" id="PF00102">
    <property type="entry name" value="Y_phosphatase"/>
    <property type="match status" value="1"/>
</dbReference>
<feature type="region of interest" description="Disordered" evidence="2">
    <location>
        <begin position="362"/>
        <end position="386"/>
    </location>
</feature>
<dbReference type="SMART" id="SM00194">
    <property type="entry name" value="PTPc"/>
    <property type="match status" value="1"/>
</dbReference>
<evidence type="ECO:0000313" key="5">
    <source>
        <dbReference type="EMBL" id="SCV74156.1"/>
    </source>
</evidence>
<comment type="similarity">
    <text evidence="1">Belongs to the protein-tyrosine phosphatase family. Non-receptor class subfamily.</text>
</comment>
<dbReference type="EMBL" id="FMSP01000020">
    <property type="protein sequence ID" value="SCV74156.1"/>
    <property type="molecule type" value="Genomic_DNA"/>
</dbReference>
<feature type="region of interest" description="Disordered" evidence="2">
    <location>
        <begin position="57"/>
        <end position="83"/>
    </location>
</feature>
<feature type="domain" description="Tyrosine specific protein phosphatases" evidence="4">
    <location>
        <begin position="302"/>
        <end position="418"/>
    </location>
</feature>
<feature type="domain" description="Tyrosine-protein phosphatase" evidence="3">
    <location>
        <begin position="95"/>
        <end position="427"/>
    </location>
</feature>
<dbReference type="SMART" id="SM00404">
    <property type="entry name" value="PTPc_motif"/>
    <property type="match status" value="1"/>
</dbReference>
<evidence type="ECO:0000313" key="6">
    <source>
        <dbReference type="Proteomes" id="UP000198372"/>
    </source>
</evidence>
<dbReference type="InterPro" id="IPR016130">
    <property type="entry name" value="Tyr_Pase_AS"/>
</dbReference>
<dbReference type="PROSITE" id="PS50055">
    <property type="entry name" value="TYR_PHOSPHATASE_PTP"/>
    <property type="match status" value="1"/>
</dbReference>
<evidence type="ECO:0000259" key="4">
    <source>
        <dbReference type="PROSITE" id="PS50056"/>
    </source>
</evidence>
<evidence type="ECO:0000259" key="3">
    <source>
        <dbReference type="PROSITE" id="PS50055"/>
    </source>
</evidence>
<protein>
    <submittedName>
        <fullName evidence="5">BQ2448_6588 protein</fullName>
    </submittedName>
</protein>
<accession>A0A238FSR9</accession>
<dbReference type="InterPro" id="IPR000387">
    <property type="entry name" value="Tyr_Pase_dom"/>
</dbReference>
<name>A0A238FSR9_9BASI</name>
<dbReference type="PROSITE" id="PS00383">
    <property type="entry name" value="TYR_PHOSPHATASE_1"/>
    <property type="match status" value="1"/>
</dbReference>
<keyword evidence="6" id="KW-1185">Reference proteome</keyword>
<evidence type="ECO:0000256" key="1">
    <source>
        <dbReference type="ARBA" id="ARBA00009649"/>
    </source>
</evidence>
<dbReference type="InterPro" id="IPR003595">
    <property type="entry name" value="Tyr_Pase_cat"/>
</dbReference>
<reference evidence="6" key="1">
    <citation type="submission" date="2016-09" db="EMBL/GenBank/DDBJ databases">
        <authorList>
            <person name="Jeantristanb JTB J.-T."/>
            <person name="Ricardo R."/>
        </authorList>
    </citation>
    <scope>NUCLEOTIDE SEQUENCE [LARGE SCALE GENOMIC DNA]</scope>
</reference>
<feature type="region of interest" description="Disordered" evidence="2">
    <location>
        <begin position="262"/>
        <end position="282"/>
    </location>
</feature>
<sequence length="433" mass="48250">MSHKAQNHKTAPCTPSPSLPAALRIPLSHPSAFETIAKLLTDRERNRSRIAQHLAYAQMQRRQQRSYQGEDEDGSSGEGDVVEGSMFSMSAGLSQKNKDKNRYRDIICYNPTRVLLTPGRDRNGGAASVDADTLADRGYVNASLIQEPDLGLLPPTGGTRYRRRWWVAAQAPIQNTLHAFISMLLTPPVSLESTRNATAPLPRIKTIVQLTPLIEQRRQKCHPYFPNKIGETWFLNPDGDQNEGEGPDDVWVRLDSKVKRQDGSRESELRVGRRGQRQAEGHRVRHLEYRGWSDHGSPEDSEHLIKFIRSTFEINDSSTSTNGDDEDVAPIMVHCSAGVGRTGTYITLASLLPFLENSFQASPSASNSTSSSSRQHPLGSAYPIPPSVKGLDRDYVGETIDHLRDQRCTMVQTVAQVKFCYNALAKEWSVLHP</sequence>
<feature type="region of interest" description="Disordered" evidence="2">
    <location>
        <begin position="1"/>
        <end position="23"/>
    </location>
</feature>
<proteinExistence type="inferred from homology"/>
<dbReference type="PANTHER" id="PTHR19134">
    <property type="entry name" value="RECEPTOR-TYPE TYROSINE-PROTEIN PHOSPHATASE"/>
    <property type="match status" value="1"/>
</dbReference>
<dbReference type="Proteomes" id="UP000198372">
    <property type="component" value="Unassembled WGS sequence"/>
</dbReference>
<dbReference type="PANTHER" id="PTHR19134:SF449">
    <property type="entry name" value="TYROSINE-PROTEIN PHOSPHATASE 1"/>
    <property type="match status" value="1"/>
</dbReference>
<dbReference type="Gene3D" id="3.90.190.10">
    <property type="entry name" value="Protein tyrosine phosphatase superfamily"/>
    <property type="match status" value="1"/>
</dbReference>
<dbReference type="AlphaFoldDB" id="A0A238FSR9"/>
<dbReference type="PRINTS" id="PR00700">
    <property type="entry name" value="PRTYPHPHTASE"/>
</dbReference>
<organism evidence="5 6">
    <name type="scientific">Microbotryum intermedium</name>
    <dbReference type="NCBI Taxonomy" id="269621"/>
    <lineage>
        <taxon>Eukaryota</taxon>
        <taxon>Fungi</taxon>
        <taxon>Dikarya</taxon>
        <taxon>Basidiomycota</taxon>
        <taxon>Pucciniomycotina</taxon>
        <taxon>Microbotryomycetes</taxon>
        <taxon>Microbotryales</taxon>
        <taxon>Microbotryaceae</taxon>
        <taxon>Microbotryum</taxon>
    </lineage>
</organism>
<dbReference type="OrthoDB" id="10253954at2759"/>